<gene>
    <name evidence="1" type="ORF">OPV22_023044</name>
</gene>
<evidence type="ECO:0000313" key="1">
    <source>
        <dbReference type="EMBL" id="KAJ8479317.1"/>
    </source>
</evidence>
<sequence length="129" mass="14650">MEPKRCARDDRLRIAFGHGSPANIHSLNGEEIRQQRCLKAVLHMLGICLPWTSDYRVTPLMHACMHIPVSVINPKPYRSPPPLLSILFFDSSPRSIIEYHLTPDRNALKVSYPKVNPSMYILETSKDAA</sequence>
<keyword evidence="2" id="KW-1185">Reference proteome</keyword>
<accession>A0AAV8QUC7</accession>
<protein>
    <submittedName>
        <fullName evidence="1">Uncharacterized protein</fullName>
    </submittedName>
</protein>
<name>A0AAV8QUC7_ENSVE</name>
<proteinExistence type="predicted"/>
<evidence type="ECO:0000313" key="2">
    <source>
        <dbReference type="Proteomes" id="UP001222027"/>
    </source>
</evidence>
<organism evidence="1 2">
    <name type="scientific">Ensete ventricosum</name>
    <name type="common">Abyssinian banana</name>
    <name type="synonym">Musa ensete</name>
    <dbReference type="NCBI Taxonomy" id="4639"/>
    <lineage>
        <taxon>Eukaryota</taxon>
        <taxon>Viridiplantae</taxon>
        <taxon>Streptophyta</taxon>
        <taxon>Embryophyta</taxon>
        <taxon>Tracheophyta</taxon>
        <taxon>Spermatophyta</taxon>
        <taxon>Magnoliopsida</taxon>
        <taxon>Liliopsida</taxon>
        <taxon>Zingiberales</taxon>
        <taxon>Musaceae</taxon>
        <taxon>Ensete</taxon>
    </lineage>
</organism>
<dbReference type="AlphaFoldDB" id="A0AAV8QUC7"/>
<dbReference type="EMBL" id="JAQQAF010000006">
    <property type="protein sequence ID" value="KAJ8479317.1"/>
    <property type="molecule type" value="Genomic_DNA"/>
</dbReference>
<comment type="caution">
    <text evidence="1">The sequence shown here is derived from an EMBL/GenBank/DDBJ whole genome shotgun (WGS) entry which is preliminary data.</text>
</comment>
<reference evidence="1 2" key="1">
    <citation type="submission" date="2022-12" db="EMBL/GenBank/DDBJ databases">
        <title>Chromosome-scale assembly of the Ensete ventricosum genome.</title>
        <authorList>
            <person name="Dussert Y."/>
            <person name="Stocks J."/>
            <person name="Wendawek A."/>
            <person name="Woldeyes F."/>
            <person name="Nichols R.A."/>
            <person name="Borrell J.S."/>
        </authorList>
    </citation>
    <scope>NUCLEOTIDE SEQUENCE [LARGE SCALE GENOMIC DNA]</scope>
    <source>
        <strain evidence="2">cv. Maze</strain>
        <tissue evidence="1">Seeds</tissue>
    </source>
</reference>
<dbReference type="Proteomes" id="UP001222027">
    <property type="component" value="Unassembled WGS sequence"/>
</dbReference>